<comment type="caution">
    <text evidence="3">The sequence shown here is derived from an EMBL/GenBank/DDBJ whole genome shotgun (WGS) entry which is preliminary data.</text>
</comment>
<reference evidence="3 4" key="1">
    <citation type="submission" date="2024-06" db="EMBL/GenBank/DDBJ databases">
        <title>A chromosome-level genome assembly of beet webworm, Loxostege sticticalis.</title>
        <authorList>
            <person name="Zhang Y."/>
        </authorList>
    </citation>
    <scope>NUCLEOTIDE SEQUENCE [LARGE SCALE GENOMIC DNA]</scope>
    <source>
        <strain evidence="3">AQ026</strain>
        <tissue evidence="3">Whole body</tissue>
    </source>
</reference>
<gene>
    <name evidence="3" type="ORF">ABMA27_016762</name>
</gene>
<proteinExistence type="predicted"/>
<keyword evidence="2" id="KW-0732">Signal</keyword>
<evidence type="ECO:0000313" key="4">
    <source>
        <dbReference type="Proteomes" id="UP001549920"/>
    </source>
</evidence>
<evidence type="ECO:0000313" key="3">
    <source>
        <dbReference type="EMBL" id="KAL0883355.1"/>
    </source>
</evidence>
<accession>A0ABR3I3H9</accession>
<evidence type="ECO:0000256" key="1">
    <source>
        <dbReference type="SAM" id="MobiDB-lite"/>
    </source>
</evidence>
<feature type="signal peptide" evidence="2">
    <location>
        <begin position="1"/>
        <end position="16"/>
    </location>
</feature>
<sequence>MARIYHLLLFIASISAQNDVTISRWNDDSDELLRDIEQALFDNGIRTITIFSDFDNPTDRFFFQSVLPWLVDNIGHDLRINYRFRNSGRSAGPRMCAMRALRANTYMQAEYLRCEAEGNPISMCIDQTPINRRTYNRCVNRRVNEYVRNSQLDFDTLISEQTPLILLNGRREISSRNPARLLRLICQAYGRTKPVGCLRPSGLAMQPRNTANTGSTSPPEFSSSTSSTTDRTSSASTVSSTASTTS</sequence>
<protein>
    <submittedName>
        <fullName evidence="3">Uncharacterized protein</fullName>
    </submittedName>
</protein>
<dbReference type="Proteomes" id="UP001549920">
    <property type="component" value="Unassembled WGS sequence"/>
</dbReference>
<feature type="region of interest" description="Disordered" evidence="1">
    <location>
        <begin position="198"/>
        <end position="246"/>
    </location>
</feature>
<feature type="chain" id="PRO_5047404326" evidence="2">
    <location>
        <begin position="17"/>
        <end position="246"/>
    </location>
</feature>
<name>A0ABR3I3H9_LOXSC</name>
<dbReference type="EMBL" id="JBEUOH010000009">
    <property type="protein sequence ID" value="KAL0883355.1"/>
    <property type="molecule type" value="Genomic_DNA"/>
</dbReference>
<evidence type="ECO:0000256" key="2">
    <source>
        <dbReference type="SAM" id="SignalP"/>
    </source>
</evidence>
<organism evidence="3 4">
    <name type="scientific">Loxostege sticticalis</name>
    <name type="common">Beet webworm moth</name>
    <dbReference type="NCBI Taxonomy" id="481309"/>
    <lineage>
        <taxon>Eukaryota</taxon>
        <taxon>Metazoa</taxon>
        <taxon>Ecdysozoa</taxon>
        <taxon>Arthropoda</taxon>
        <taxon>Hexapoda</taxon>
        <taxon>Insecta</taxon>
        <taxon>Pterygota</taxon>
        <taxon>Neoptera</taxon>
        <taxon>Endopterygota</taxon>
        <taxon>Lepidoptera</taxon>
        <taxon>Glossata</taxon>
        <taxon>Ditrysia</taxon>
        <taxon>Pyraloidea</taxon>
        <taxon>Crambidae</taxon>
        <taxon>Pyraustinae</taxon>
        <taxon>Loxostege</taxon>
    </lineage>
</organism>
<keyword evidence="4" id="KW-1185">Reference proteome</keyword>
<feature type="compositionally biased region" description="Low complexity" evidence="1">
    <location>
        <begin position="213"/>
        <end position="246"/>
    </location>
</feature>